<dbReference type="GO" id="GO:0005524">
    <property type="term" value="F:ATP binding"/>
    <property type="evidence" value="ECO:0007669"/>
    <property type="project" value="UniProtKB-KW"/>
</dbReference>
<dbReference type="InterPro" id="IPR003439">
    <property type="entry name" value="ABC_transporter-like_ATP-bd"/>
</dbReference>
<dbReference type="AlphaFoldDB" id="A0A0D5YR18"/>
<dbReference type="PROSITE" id="PS50893">
    <property type="entry name" value="ABC_TRANSPORTER_2"/>
    <property type="match status" value="1"/>
</dbReference>
<keyword evidence="5" id="KW-1185">Reference proteome</keyword>
<dbReference type="STRING" id="516051.VC82_667"/>
<organism evidence="4 5">
    <name type="scientific">Flagellimonas lutaonensis</name>
    <dbReference type="NCBI Taxonomy" id="516051"/>
    <lineage>
        <taxon>Bacteria</taxon>
        <taxon>Pseudomonadati</taxon>
        <taxon>Bacteroidota</taxon>
        <taxon>Flavobacteriia</taxon>
        <taxon>Flavobacteriales</taxon>
        <taxon>Flavobacteriaceae</taxon>
        <taxon>Flagellimonas</taxon>
    </lineage>
</organism>
<dbReference type="SUPFAM" id="SSF52540">
    <property type="entry name" value="P-loop containing nucleoside triphosphate hydrolases"/>
    <property type="match status" value="2"/>
</dbReference>
<dbReference type="InterPro" id="IPR027417">
    <property type="entry name" value="P-loop_NTPase"/>
</dbReference>
<dbReference type="GO" id="GO:0016887">
    <property type="term" value="F:ATP hydrolysis activity"/>
    <property type="evidence" value="ECO:0007669"/>
    <property type="project" value="InterPro"/>
</dbReference>
<evidence type="ECO:0000259" key="3">
    <source>
        <dbReference type="PROSITE" id="PS50893"/>
    </source>
</evidence>
<dbReference type="SMART" id="SM00382">
    <property type="entry name" value="AAA"/>
    <property type="match status" value="1"/>
</dbReference>
<sequence length="424" mass="47562">MYFWAKLPQVQHYAILTDNRSNQGQLVQDLMAGKPISGLEALAKKKGALFSRSEIQRYMGEEERHDIKVLGQQSGQPLKTMSSGEQKKALLNHLLKRLPDYLVLVNPFDNLDSRAQDELKERLGAVSKKVALVQVVNRLDDILPFTIHFARLKGNELIFYDNVQRFRAENQCVAGHFQATIPPPLHPVKNKNEVLVQFSNVSVSFGEKPVLKNIDWTIKKGEFWQLIGPNGSGKTTLLTMITGDSHKGYGQNLTIFGHKKGSGESVWDLKQHIGYFTPSMTDRFRGYHTLENMLISGLHDSVGLYVIPSDAEKRLANQWLNVLGLDDKSQTYFHELSSGQQRLVMTARAMIKHPLLLILDEPTAGLDDQGADLFVSLVNKIAAESSSAILYVSHRKESGLKPQKVFELQMTTKGSLGKNIEVCK</sequence>
<gene>
    <name evidence="4" type="ORF">VC82_667</name>
</gene>
<proteinExistence type="predicted"/>
<evidence type="ECO:0000256" key="1">
    <source>
        <dbReference type="ARBA" id="ARBA00022741"/>
    </source>
</evidence>
<dbReference type="KEGG" id="mlt:VC82_667"/>
<dbReference type="Gene3D" id="3.40.50.300">
    <property type="entry name" value="P-loop containing nucleotide triphosphate hydrolases"/>
    <property type="match status" value="2"/>
</dbReference>
<protein>
    <submittedName>
        <fullName evidence="4">ABC transporter-related protein</fullName>
    </submittedName>
</protein>
<keyword evidence="1" id="KW-0547">Nucleotide-binding</keyword>
<keyword evidence="2" id="KW-0067">ATP-binding</keyword>
<evidence type="ECO:0000313" key="5">
    <source>
        <dbReference type="Proteomes" id="UP000032726"/>
    </source>
</evidence>
<reference evidence="4 5" key="1">
    <citation type="submission" date="2015-03" db="EMBL/GenBank/DDBJ databases">
        <title>Complete genome sequence of Muricauda lutaonensis CC-HSB-11T, isolated from a coastal hot spring.</title>
        <authorList>
            <person name="Kim K.M."/>
        </authorList>
    </citation>
    <scope>NUCLEOTIDE SEQUENCE [LARGE SCALE GENOMIC DNA]</scope>
    <source>
        <strain evidence="4 5">CC-HSB-11</strain>
    </source>
</reference>
<dbReference type="PANTHER" id="PTHR43158:SF2">
    <property type="entry name" value="SKFA PEPTIDE EXPORT ATP-BINDING PROTEIN SKFE"/>
    <property type="match status" value="1"/>
</dbReference>
<evidence type="ECO:0000313" key="4">
    <source>
        <dbReference type="EMBL" id="AKA34333.1"/>
    </source>
</evidence>
<dbReference type="Proteomes" id="UP000032726">
    <property type="component" value="Chromosome"/>
</dbReference>
<dbReference type="InterPro" id="IPR003593">
    <property type="entry name" value="AAA+_ATPase"/>
</dbReference>
<feature type="domain" description="ABC transporter" evidence="3">
    <location>
        <begin position="196"/>
        <end position="422"/>
    </location>
</feature>
<dbReference type="PANTHER" id="PTHR43158">
    <property type="entry name" value="SKFA PEPTIDE EXPORT ATP-BINDING PROTEIN SKFE"/>
    <property type="match status" value="1"/>
</dbReference>
<accession>A0A0D5YR18</accession>
<evidence type="ECO:0000256" key="2">
    <source>
        <dbReference type="ARBA" id="ARBA00022840"/>
    </source>
</evidence>
<dbReference type="PATRIC" id="fig|516051.4.peg.695"/>
<dbReference type="EMBL" id="CP011071">
    <property type="protein sequence ID" value="AKA34333.1"/>
    <property type="molecule type" value="Genomic_DNA"/>
</dbReference>
<name>A0A0D5YR18_9FLAO</name>
<dbReference type="HOGENOM" id="CLU_000604_45_0_10"/>
<dbReference type="Pfam" id="PF00005">
    <property type="entry name" value="ABC_tran"/>
    <property type="match status" value="1"/>
</dbReference>
<dbReference type="RefSeq" id="WP_245615970.1">
    <property type="nucleotide sequence ID" value="NZ_CP011071.1"/>
</dbReference>